<feature type="non-terminal residue" evidence="2">
    <location>
        <position position="1"/>
    </location>
</feature>
<keyword evidence="3" id="KW-1185">Reference proteome</keyword>
<evidence type="ECO:0000256" key="1">
    <source>
        <dbReference type="SAM" id="MobiDB-lite"/>
    </source>
</evidence>
<gene>
    <name evidence="2" type="ORF">BpHYR1_028168</name>
</gene>
<evidence type="ECO:0000313" key="3">
    <source>
        <dbReference type="Proteomes" id="UP000276133"/>
    </source>
</evidence>
<protein>
    <submittedName>
        <fullName evidence="2">Uncharacterized protein</fullName>
    </submittedName>
</protein>
<feature type="region of interest" description="Disordered" evidence="1">
    <location>
        <begin position="1"/>
        <end position="21"/>
    </location>
</feature>
<dbReference type="Proteomes" id="UP000276133">
    <property type="component" value="Unassembled WGS sequence"/>
</dbReference>
<comment type="caution">
    <text evidence="2">The sequence shown here is derived from an EMBL/GenBank/DDBJ whole genome shotgun (WGS) entry which is preliminary data.</text>
</comment>
<proteinExistence type="predicted"/>
<name>A0A3M7Q943_BRAPC</name>
<sequence length="78" mass="9331">PPQPPPQPQPQPQPQPPPQPHLKKLQNCWHHCIYPLPLYEPNCNKQRIIEILIRNQITELKFFIKIHTIIFLIIQIKF</sequence>
<reference evidence="2 3" key="1">
    <citation type="journal article" date="2018" name="Sci. Rep.">
        <title>Genomic signatures of local adaptation to the degree of environmental predictability in rotifers.</title>
        <authorList>
            <person name="Franch-Gras L."/>
            <person name="Hahn C."/>
            <person name="Garcia-Roger E.M."/>
            <person name="Carmona M.J."/>
            <person name="Serra M."/>
            <person name="Gomez A."/>
        </authorList>
    </citation>
    <scope>NUCLEOTIDE SEQUENCE [LARGE SCALE GENOMIC DNA]</scope>
    <source>
        <strain evidence="2">HYR1</strain>
    </source>
</reference>
<feature type="compositionally biased region" description="Pro residues" evidence="1">
    <location>
        <begin position="1"/>
        <end position="20"/>
    </location>
</feature>
<organism evidence="2 3">
    <name type="scientific">Brachionus plicatilis</name>
    <name type="common">Marine rotifer</name>
    <name type="synonym">Brachionus muelleri</name>
    <dbReference type="NCBI Taxonomy" id="10195"/>
    <lineage>
        <taxon>Eukaryota</taxon>
        <taxon>Metazoa</taxon>
        <taxon>Spiralia</taxon>
        <taxon>Gnathifera</taxon>
        <taxon>Rotifera</taxon>
        <taxon>Eurotatoria</taxon>
        <taxon>Monogononta</taxon>
        <taxon>Pseudotrocha</taxon>
        <taxon>Ploima</taxon>
        <taxon>Brachionidae</taxon>
        <taxon>Brachionus</taxon>
    </lineage>
</organism>
<dbReference type="EMBL" id="REGN01007026">
    <property type="protein sequence ID" value="RNA07478.1"/>
    <property type="molecule type" value="Genomic_DNA"/>
</dbReference>
<dbReference type="AlphaFoldDB" id="A0A3M7Q943"/>
<accession>A0A3M7Q943</accession>
<evidence type="ECO:0000313" key="2">
    <source>
        <dbReference type="EMBL" id="RNA07478.1"/>
    </source>
</evidence>